<gene>
    <name evidence="11" type="ORF">RZN69_22030</name>
</gene>
<evidence type="ECO:0000256" key="2">
    <source>
        <dbReference type="ARBA" id="ARBA00022475"/>
    </source>
</evidence>
<keyword evidence="3 9" id="KW-0812">Transmembrane</keyword>
<dbReference type="InterPro" id="IPR005170">
    <property type="entry name" value="Transptr-assoc_dom"/>
</dbReference>
<dbReference type="GO" id="GO:0050660">
    <property type="term" value="F:flavin adenine dinucleotide binding"/>
    <property type="evidence" value="ECO:0007669"/>
    <property type="project" value="InterPro"/>
</dbReference>
<organism evidence="11 12">
    <name type="scientific">Rubellicoccus peritrichatus</name>
    <dbReference type="NCBI Taxonomy" id="3080537"/>
    <lineage>
        <taxon>Bacteria</taxon>
        <taxon>Pseudomonadati</taxon>
        <taxon>Verrucomicrobiota</taxon>
        <taxon>Opitutia</taxon>
        <taxon>Puniceicoccales</taxon>
        <taxon>Cerasicoccaceae</taxon>
        <taxon>Rubellicoccus</taxon>
    </lineage>
</organism>
<dbReference type="PANTHER" id="PTHR43099">
    <property type="entry name" value="UPF0053 PROTEIN YRKA"/>
    <property type="match status" value="1"/>
</dbReference>
<sequence length="433" mass="48744">MEIILFSALLLFLLLVNAVLVACEVSLVKLRYATLGEDADESMPAKKWPVRFLIDNADWTAQVIRFGIMVTTVGMGLMAFPILFYFESHVILPDSLVSLIFVSLLCFVLVVSVVSFFGFLAPRGIAMMRPQGTLESLSWFVSVIVLILLPWFKILRILARKLFKMLGVEFKEDYNILDFEVQIRALADDEPNLSSQTRMILQNTLRLQELETSDVVLPRNQVQIMDLEKSVEENIELARQTGHTRFPLCREGLDDCVGLVHIKDLFRFSGQMSDVDLNSIKRDILSFTDDTLLESALNQLLAKKAHMALLRDEFGSVIGILTLESILESLIGDIHDEFDIPEEEKVSVISHEDYKIDGLTPIHEVEQRLDVEISDTEASTFGGLVTEELGRLPDAGEAVFLTEPSLSVTIQEVDEKRILSATVKKVPKHSEET</sequence>
<evidence type="ECO:0000259" key="10">
    <source>
        <dbReference type="PROSITE" id="PS51371"/>
    </source>
</evidence>
<dbReference type="InterPro" id="IPR051676">
    <property type="entry name" value="UPF0053_domain"/>
</dbReference>
<dbReference type="InterPro" id="IPR000644">
    <property type="entry name" value="CBS_dom"/>
</dbReference>
<dbReference type="KEGG" id="puo:RZN69_22030"/>
<accession>A0AAQ3LD00</accession>
<evidence type="ECO:0000256" key="6">
    <source>
        <dbReference type="ARBA" id="ARBA00023122"/>
    </source>
</evidence>
<evidence type="ECO:0000256" key="4">
    <source>
        <dbReference type="ARBA" id="ARBA00022737"/>
    </source>
</evidence>
<dbReference type="Gene3D" id="3.10.580.10">
    <property type="entry name" value="CBS-domain"/>
    <property type="match status" value="1"/>
</dbReference>
<dbReference type="Proteomes" id="UP001304300">
    <property type="component" value="Chromosome"/>
</dbReference>
<feature type="transmembrane region" description="Helical" evidence="9">
    <location>
        <begin position="96"/>
        <end position="117"/>
    </location>
</feature>
<dbReference type="SUPFAM" id="SSF56176">
    <property type="entry name" value="FAD-binding/transporter-associated domain-like"/>
    <property type="match status" value="1"/>
</dbReference>
<dbReference type="InterPro" id="IPR016169">
    <property type="entry name" value="FAD-bd_PCMH_sub2"/>
</dbReference>
<dbReference type="SMART" id="SM01091">
    <property type="entry name" value="CorC_HlyC"/>
    <property type="match status" value="1"/>
</dbReference>
<dbReference type="InterPro" id="IPR046342">
    <property type="entry name" value="CBS_dom_sf"/>
</dbReference>
<dbReference type="Pfam" id="PF00571">
    <property type="entry name" value="CBS"/>
    <property type="match status" value="1"/>
</dbReference>
<keyword evidence="6 8" id="KW-0129">CBS domain</keyword>
<dbReference type="Pfam" id="PF03471">
    <property type="entry name" value="CorC_HlyC"/>
    <property type="match status" value="1"/>
</dbReference>
<dbReference type="InterPro" id="IPR036318">
    <property type="entry name" value="FAD-bd_PCMH-like_sf"/>
</dbReference>
<evidence type="ECO:0000256" key="1">
    <source>
        <dbReference type="ARBA" id="ARBA00004651"/>
    </source>
</evidence>
<evidence type="ECO:0000256" key="3">
    <source>
        <dbReference type="ARBA" id="ARBA00022692"/>
    </source>
</evidence>
<dbReference type="GO" id="GO:0005886">
    <property type="term" value="C:plasma membrane"/>
    <property type="evidence" value="ECO:0007669"/>
    <property type="project" value="UniProtKB-SubCell"/>
</dbReference>
<evidence type="ECO:0000313" key="11">
    <source>
        <dbReference type="EMBL" id="WOO41308.1"/>
    </source>
</evidence>
<comment type="subcellular location">
    <subcellularLocation>
        <location evidence="1">Cell membrane</location>
        <topology evidence="1">Multi-pass membrane protein</topology>
    </subcellularLocation>
</comment>
<dbReference type="InterPro" id="IPR044751">
    <property type="entry name" value="Ion_transp-like_CBS"/>
</dbReference>
<name>A0AAQ3LD00_9BACT</name>
<dbReference type="Gene3D" id="3.30.465.10">
    <property type="match status" value="1"/>
</dbReference>
<dbReference type="CDD" id="cd04590">
    <property type="entry name" value="CBS_pair_CorC_HlyC_assoc"/>
    <property type="match status" value="1"/>
</dbReference>
<dbReference type="PANTHER" id="PTHR43099:SF5">
    <property type="entry name" value="HLYC_CORC FAMILY TRANSPORTER"/>
    <property type="match status" value="1"/>
</dbReference>
<evidence type="ECO:0000313" key="12">
    <source>
        <dbReference type="Proteomes" id="UP001304300"/>
    </source>
</evidence>
<dbReference type="PROSITE" id="PS51371">
    <property type="entry name" value="CBS"/>
    <property type="match status" value="1"/>
</dbReference>
<feature type="transmembrane region" description="Helical" evidence="9">
    <location>
        <begin position="137"/>
        <end position="155"/>
    </location>
</feature>
<dbReference type="SUPFAM" id="SSF54631">
    <property type="entry name" value="CBS-domain pair"/>
    <property type="match status" value="1"/>
</dbReference>
<evidence type="ECO:0000256" key="5">
    <source>
        <dbReference type="ARBA" id="ARBA00022989"/>
    </source>
</evidence>
<evidence type="ECO:0000256" key="7">
    <source>
        <dbReference type="ARBA" id="ARBA00023136"/>
    </source>
</evidence>
<keyword evidence="4" id="KW-0677">Repeat</keyword>
<reference evidence="11 12" key="1">
    <citation type="submission" date="2023-10" db="EMBL/GenBank/DDBJ databases">
        <title>Rubellicoccus peritrichatus gen. nov., sp. nov., isolated from an algae of coral reef tank.</title>
        <authorList>
            <person name="Luo J."/>
        </authorList>
    </citation>
    <scope>NUCLEOTIDE SEQUENCE [LARGE SCALE GENOMIC DNA]</scope>
    <source>
        <strain evidence="11 12">CR14</strain>
    </source>
</reference>
<keyword evidence="5 9" id="KW-1133">Transmembrane helix</keyword>
<dbReference type="AlphaFoldDB" id="A0AAQ3LD00"/>
<dbReference type="Pfam" id="PF01595">
    <property type="entry name" value="CNNM"/>
    <property type="match status" value="1"/>
</dbReference>
<keyword evidence="2" id="KW-1003">Cell membrane</keyword>
<evidence type="ECO:0000256" key="9">
    <source>
        <dbReference type="SAM" id="Phobius"/>
    </source>
</evidence>
<dbReference type="EMBL" id="CP136920">
    <property type="protein sequence ID" value="WOO41308.1"/>
    <property type="molecule type" value="Genomic_DNA"/>
</dbReference>
<protein>
    <submittedName>
        <fullName evidence="11">Hemolysin family protein</fullName>
    </submittedName>
</protein>
<evidence type="ECO:0000256" key="8">
    <source>
        <dbReference type="PROSITE-ProRule" id="PRU00703"/>
    </source>
</evidence>
<dbReference type="RefSeq" id="WP_317833751.1">
    <property type="nucleotide sequence ID" value="NZ_CP136920.1"/>
</dbReference>
<dbReference type="InterPro" id="IPR002550">
    <property type="entry name" value="CNNM"/>
</dbReference>
<feature type="transmembrane region" description="Helical" evidence="9">
    <location>
        <begin position="63"/>
        <end position="84"/>
    </location>
</feature>
<keyword evidence="12" id="KW-1185">Reference proteome</keyword>
<proteinExistence type="predicted"/>
<keyword evidence="7 9" id="KW-0472">Membrane</keyword>
<feature type="domain" description="CBS" evidence="10">
    <location>
        <begin position="280"/>
        <end position="337"/>
    </location>
</feature>